<dbReference type="GO" id="GO:0019843">
    <property type="term" value="F:rRNA binding"/>
    <property type="evidence" value="ECO:0007669"/>
    <property type="project" value="UniProtKB-UniRule"/>
</dbReference>
<keyword evidence="3 7" id="KW-0694">RNA-binding</keyword>
<evidence type="ECO:0000256" key="7">
    <source>
        <dbReference type="HAMAP-Rule" id="MF_00503"/>
    </source>
</evidence>
<feature type="domain" description="Ribosomal protein L9" evidence="8">
    <location>
        <begin position="16"/>
        <end position="43"/>
    </location>
</feature>
<dbReference type="GO" id="GO:0005840">
    <property type="term" value="C:ribosome"/>
    <property type="evidence" value="ECO:0007669"/>
    <property type="project" value="UniProtKB-KW"/>
</dbReference>
<evidence type="ECO:0000256" key="1">
    <source>
        <dbReference type="ARBA" id="ARBA00010605"/>
    </source>
</evidence>
<dbReference type="Proteomes" id="UP001200537">
    <property type="component" value="Unassembled WGS sequence"/>
</dbReference>
<name>A0AAJ1BCI0_9ACTO</name>
<dbReference type="GO" id="GO:0006412">
    <property type="term" value="P:translation"/>
    <property type="evidence" value="ECO:0007669"/>
    <property type="project" value="UniProtKB-UniRule"/>
</dbReference>
<accession>A0AAJ1BCI0</accession>
<reference evidence="9" key="1">
    <citation type="submission" date="2022-01" db="EMBL/GenBank/DDBJ databases">
        <title>Collection of gut derived symbiotic bacterial strains cultured from healthy donors.</title>
        <authorList>
            <person name="Lin H."/>
            <person name="Kohout C."/>
            <person name="Waligurski E."/>
            <person name="Pamer E.G."/>
        </authorList>
    </citation>
    <scope>NUCLEOTIDE SEQUENCE</scope>
    <source>
        <strain evidence="9">DFI.7.46</strain>
    </source>
</reference>
<dbReference type="Pfam" id="PF03948">
    <property type="entry name" value="Ribosomal_L9_C"/>
    <property type="match status" value="1"/>
</dbReference>
<evidence type="ECO:0000256" key="3">
    <source>
        <dbReference type="ARBA" id="ARBA00022884"/>
    </source>
</evidence>
<dbReference type="GO" id="GO:0003735">
    <property type="term" value="F:structural constituent of ribosome"/>
    <property type="evidence" value="ECO:0007669"/>
    <property type="project" value="InterPro"/>
</dbReference>
<dbReference type="FunFam" id="3.40.5.10:FF:000003">
    <property type="entry name" value="50S ribosomal protein L9"/>
    <property type="match status" value="1"/>
</dbReference>
<organism evidence="9 10">
    <name type="scientific">Varibaculum cambriense</name>
    <dbReference type="NCBI Taxonomy" id="184870"/>
    <lineage>
        <taxon>Bacteria</taxon>
        <taxon>Bacillati</taxon>
        <taxon>Actinomycetota</taxon>
        <taxon>Actinomycetes</taxon>
        <taxon>Actinomycetales</taxon>
        <taxon>Actinomycetaceae</taxon>
        <taxon>Varibaculum</taxon>
    </lineage>
</organism>
<dbReference type="HAMAP" id="MF_00503">
    <property type="entry name" value="Ribosomal_bL9"/>
    <property type="match status" value="1"/>
</dbReference>
<dbReference type="RefSeq" id="WP_238128156.1">
    <property type="nucleotide sequence ID" value="NZ_CBCTPO010000007.1"/>
</dbReference>
<comment type="function">
    <text evidence="7">Binds to the 23S rRNA.</text>
</comment>
<dbReference type="Gene3D" id="3.40.5.10">
    <property type="entry name" value="Ribosomal protein L9, N-terminal domain"/>
    <property type="match status" value="1"/>
</dbReference>
<gene>
    <name evidence="7 9" type="primary">rplI</name>
    <name evidence="9" type="ORF">L0M99_06680</name>
</gene>
<dbReference type="GO" id="GO:1990904">
    <property type="term" value="C:ribonucleoprotein complex"/>
    <property type="evidence" value="ECO:0007669"/>
    <property type="project" value="UniProtKB-KW"/>
</dbReference>
<comment type="caution">
    <text evidence="9">The sequence shown here is derived from an EMBL/GenBank/DDBJ whole genome shotgun (WGS) entry which is preliminary data.</text>
</comment>
<keyword evidence="4 7" id="KW-0689">Ribosomal protein</keyword>
<keyword evidence="5 7" id="KW-0687">Ribonucleoprotein</keyword>
<evidence type="ECO:0000256" key="5">
    <source>
        <dbReference type="ARBA" id="ARBA00023274"/>
    </source>
</evidence>
<dbReference type="AlphaFoldDB" id="A0AAJ1BCI0"/>
<comment type="similarity">
    <text evidence="1 7">Belongs to the bacterial ribosomal protein bL9 family.</text>
</comment>
<evidence type="ECO:0000313" key="10">
    <source>
        <dbReference type="Proteomes" id="UP001200537"/>
    </source>
</evidence>
<protein>
    <recommendedName>
        <fullName evidence="6 7">Large ribosomal subunit protein bL9</fullName>
    </recommendedName>
</protein>
<sequence length="153" mass="16852">MATAKIILNMDVPGLGSSGDVVTVARGYARNYLVPRKMAHPWTKGAQKQIDEMIRARRRREISNVEDARAVRDAIEAHNTVVVSKRAGHSGRLFGAVSTQDVVAAVKEQIGQTVDRRKVIIEKPIKAVGKYQIQINLHEDISAKLFVNVEGGK</sequence>
<dbReference type="EMBL" id="JAKNHJ010000012">
    <property type="protein sequence ID" value="MCG4618176.1"/>
    <property type="molecule type" value="Genomic_DNA"/>
</dbReference>
<keyword evidence="2 7" id="KW-0699">rRNA-binding</keyword>
<dbReference type="PROSITE" id="PS00651">
    <property type="entry name" value="RIBOSOMAL_L9"/>
    <property type="match status" value="1"/>
</dbReference>
<dbReference type="NCBIfam" id="TIGR00158">
    <property type="entry name" value="L9"/>
    <property type="match status" value="1"/>
</dbReference>
<dbReference type="InterPro" id="IPR000244">
    <property type="entry name" value="Ribosomal_bL9"/>
</dbReference>
<evidence type="ECO:0000256" key="6">
    <source>
        <dbReference type="ARBA" id="ARBA00035292"/>
    </source>
</evidence>
<dbReference type="InterPro" id="IPR009027">
    <property type="entry name" value="Ribosomal_bL9/RNase_H1_N"/>
</dbReference>
<dbReference type="PANTHER" id="PTHR21368">
    <property type="entry name" value="50S RIBOSOMAL PROTEIN L9"/>
    <property type="match status" value="1"/>
</dbReference>
<dbReference type="SUPFAM" id="SSF55653">
    <property type="entry name" value="Ribosomal protein L9 C-domain"/>
    <property type="match status" value="1"/>
</dbReference>
<evidence type="ECO:0000256" key="4">
    <source>
        <dbReference type="ARBA" id="ARBA00022980"/>
    </source>
</evidence>
<dbReference type="Pfam" id="PF01281">
    <property type="entry name" value="Ribosomal_L9_N"/>
    <property type="match status" value="1"/>
</dbReference>
<dbReference type="InterPro" id="IPR020070">
    <property type="entry name" value="Ribosomal_bL9_N"/>
</dbReference>
<proteinExistence type="inferred from homology"/>
<dbReference type="InterPro" id="IPR036791">
    <property type="entry name" value="Ribosomal_bL9_C_sf"/>
</dbReference>
<evidence type="ECO:0000259" key="8">
    <source>
        <dbReference type="PROSITE" id="PS00651"/>
    </source>
</evidence>
<dbReference type="InterPro" id="IPR020069">
    <property type="entry name" value="Ribosomal_bL9_C"/>
</dbReference>
<evidence type="ECO:0000313" key="9">
    <source>
        <dbReference type="EMBL" id="MCG4618176.1"/>
    </source>
</evidence>
<dbReference type="InterPro" id="IPR020594">
    <property type="entry name" value="Ribosomal_bL9_bac/chp"/>
</dbReference>
<dbReference type="SUPFAM" id="SSF55658">
    <property type="entry name" value="L9 N-domain-like"/>
    <property type="match status" value="1"/>
</dbReference>
<dbReference type="Gene3D" id="3.10.430.100">
    <property type="entry name" value="Ribosomal protein L9, C-terminal domain"/>
    <property type="match status" value="1"/>
</dbReference>
<dbReference type="InterPro" id="IPR036935">
    <property type="entry name" value="Ribosomal_bL9_N_sf"/>
</dbReference>
<evidence type="ECO:0000256" key="2">
    <source>
        <dbReference type="ARBA" id="ARBA00022730"/>
    </source>
</evidence>